<dbReference type="SUPFAM" id="SSF51735">
    <property type="entry name" value="NAD(P)-binding Rossmann-fold domains"/>
    <property type="match status" value="1"/>
</dbReference>
<accession>A0A382DVB0</accession>
<protein>
    <recommendedName>
        <fullName evidence="2">Pyrroline-5-carboxylate reductase catalytic N-terminal domain-containing protein</fullName>
    </recommendedName>
</protein>
<dbReference type="InterPro" id="IPR051267">
    <property type="entry name" value="STEAP_metalloreductase"/>
</dbReference>
<dbReference type="GO" id="GO:0052851">
    <property type="term" value="F:ferric-chelate reductase (NADPH) activity"/>
    <property type="evidence" value="ECO:0007669"/>
    <property type="project" value="TreeGrafter"/>
</dbReference>
<dbReference type="GO" id="GO:0005886">
    <property type="term" value="C:plasma membrane"/>
    <property type="evidence" value="ECO:0007669"/>
    <property type="project" value="TreeGrafter"/>
</dbReference>
<dbReference type="GO" id="GO:0015677">
    <property type="term" value="P:copper ion import"/>
    <property type="evidence" value="ECO:0007669"/>
    <property type="project" value="TreeGrafter"/>
</dbReference>
<dbReference type="GO" id="GO:0008823">
    <property type="term" value="F:cupric reductase (NADH) activity"/>
    <property type="evidence" value="ECO:0007669"/>
    <property type="project" value="TreeGrafter"/>
</dbReference>
<dbReference type="PANTHER" id="PTHR14239:SF0">
    <property type="entry name" value="F420-DEPENDENT NADP REDUCTASE"/>
    <property type="match status" value="1"/>
</dbReference>
<evidence type="ECO:0000313" key="1">
    <source>
        <dbReference type="EMBL" id="SVB41691.1"/>
    </source>
</evidence>
<organism evidence="1">
    <name type="scientific">marine metagenome</name>
    <dbReference type="NCBI Taxonomy" id="408172"/>
    <lineage>
        <taxon>unclassified sequences</taxon>
        <taxon>metagenomes</taxon>
        <taxon>ecological metagenomes</taxon>
    </lineage>
</organism>
<evidence type="ECO:0008006" key="2">
    <source>
        <dbReference type="Google" id="ProtNLM"/>
    </source>
</evidence>
<reference evidence="1" key="1">
    <citation type="submission" date="2018-05" db="EMBL/GenBank/DDBJ databases">
        <authorList>
            <person name="Lanie J.A."/>
            <person name="Ng W.-L."/>
            <person name="Kazmierczak K.M."/>
            <person name="Andrzejewski T.M."/>
            <person name="Davidsen T.M."/>
            <person name="Wayne K.J."/>
            <person name="Tettelin H."/>
            <person name="Glass J.I."/>
            <person name="Rusch D."/>
            <person name="Podicherti R."/>
            <person name="Tsui H.-C.T."/>
            <person name="Winkler M.E."/>
        </authorList>
    </citation>
    <scope>NUCLEOTIDE SEQUENCE</scope>
</reference>
<sequence>MGLETINGFELGEAAKLCDLAVLTVPYSSHETILKIVKEYLQGKILVDTTVPLQKEVTKVSLPKAGSAAVEAQNILGDDVTVIAALQNIGSHLLSSEDRIDAEVLISGNNEAALNLVTELVEELGLGSWHVGPLENSAAAEALTSILIAINKKYKRKSSGIKITSH</sequence>
<dbReference type="PANTHER" id="PTHR14239">
    <property type="entry name" value="DUDULIN-RELATED"/>
    <property type="match status" value="1"/>
</dbReference>
<dbReference type="AlphaFoldDB" id="A0A382DVB0"/>
<dbReference type="EMBL" id="UINC01041012">
    <property type="protein sequence ID" value="SVB41691.1"/>
    <property type="molecule type" value="Genomic_DNA"/>
</dbReference>
<gene>
    <name evidence="1" type="ORF">METZ01_LOCUS194545</name>
</gene>
<dbReference type="Gene3D" id="3.40.50.720">
    <property type="entry name" value="NAD(P)-binding Rossmann-like Domain"/>
    <property type="match status" value="1"/>
</dbReference>
<name>A0A382DVB0_9ZZZZ</name>
<proteinExistence type="predicted"/>
<dbReference type="InterPro" id="IPR036291">
    <property type="entry name" value="NAD(P)-bd_dom_sf"/>
</dbReference>